<comment type="caution">
    <text evidence="1">The sequence shown here is derived from an EMBL/GenBank/DDBJ whole genome shotgun (WGS) entry which is preliminary data.</text>
</comment>
<keyword evidence="2" id="KW-1185">Reference proteome</keyword>
<name>A0ABY2WMN9_9FLAO</name>
<dbReference type="EMBL" id="VCNI01000001">
    <property type="protein sequence ID" value="TMU56263.1"/>
    <property type="molecule type" value="Genomic_DNA"/>
</dbReference>
<organism evidence="1 2">
    <name type="scientific">Flagellimonas algicola</name>
    <dbReference type="NCBI Taxonomy" id="2583815"/>
    <lineage>
        <taxon>Bacteria</taxon>
        <taxon>Pseudomonadati</taxon>
        <taxon>Bacteroidota</taxon>
        <taxon>Flavobacteriia</taxon>
        <taxon>Flavobacteriales</taxon>
        <taxon>Flavobacteriaceae</taxon>
        <taxon>Flagellimonas</taxon>
    </lineage>
</organism>
<reference evidence="1 2" key="1">
    <citation type="submission" date="2019-05" db="EMBL/GenBank/DDBJ databases">
        <title>Flagellimonas sp. AsT0115, sp. nov., isolated from a marine red algae, Asparagopsis taxiformis.</title>
        <authorList>
            <person name="Kim J."/>
            <person name="Jeong S.E."/>
            <person name="Jeon C.O."/>
        </authorList>
    </citation>
    <scope>NUCLEOTIDE SEQUENCE [LARGE SCALE GENOMIC DNA]</scope>
    <source>
        <strain evidence="1 2">AsT0115</strain>
    </source>
</reference>
<dbReference type="CDD" id="cd07820">
    <property type="entry name" value="SRPBCC_3"/>
    <property type="match status" value="1"/>
</dbReference>
<dbReference type="SUPFAM" id="SSF55961">
    <property type="entry name" value="Bet v1-like"/>
    <property type="match status" value="1"/>
</dbReference>
<accession>A0ABY2WMN9</accession>
<sequence length="165" mass="19682">MQLHKLHSKQFLPISLMEAWEFLSNPENLSSITPSHMDFKILSGTDRPMFPGQIISYTVRPFPYFKVRWVTEITHMEHGHYFVDEQRRGPYAFWHHKHFIKEHGNGVLMEDIVDYALPFGFIGELMHSLFIKRQLNQIFEYRKQKLENLFGEPQTDDQFLVLKTV</sequence>
<dbReference type="Proteomes" id="UP000751614">
    <property type="component" value="Unassembled WGS sequence"/>
</dbReference>
<protein>
    <submittedName>
        <fullName evidence="1">SRPBCC family protein</fullName>
    </submittedName>
</protein>
<dbReference type="RefSeq" id="WP_138832531.1">
    <property type="nucleotide sequence ID" value="NZ_VCNI01000001.1"/>
</dbReference>
<evidence type="ECO:0000313" key="2">
    <source>
        <dbReference type="Proteomes" id="UP000751614"/>
    </source>
</evidence>
<gene>
    <name evidence="1" type="ORF">FGG15_01610</name>
</gene>
<dbReference type="InterPro" id="IPR023393">
    <property type="entry name" value="START-like_dom_sf"/>
</dbReference>
<proteinExistence type="predicted"/>
<dbReference type="Gene3D" id="3.30.530.20">
    <property type="match status" value="1"/>
</dbReference>
<evidence type="ECO:0000313" key="1">
    <source>
        <dbReference type="EMBL" id="TMU56263.1"/>
    </source>
</evidence>